<evidence type="ECO:0000256" key="2">
    <source>
        <dbReference type="ARBA" id="ARBA00010992"/>
    </source>
</evidence>
<gene>
    <name evidence="11" type="ORF">D0862_13517</name>
</gene>
<feature type="transmembrane region" description="Helical" evidence="9">
    <location>
        <begin position="338"/>
        <end position="357"/>
    </location>
</feature>
<comment type="subcellular location">
    <subcellularLocation>
        <location evidence="1">Membrane</location>
        <topology evidence="1">Multi-pass membrane protein</topology>
    </subcellularLocation>
</comment>
<comment type="similarity">
    <text evidence="2 7">Belongs to the major facilitator superfamily. Sugar transporter (TC 2.A.1.1) family.</text>
</comment>
<sequence>MGKERYFGLRGAWITVWVTVACGTDMTLFGYDQGVFGGVIVTDDFLITHSLVGNASMQGTVTAIYDVGCFFGALLTLAVGDWLGRKKSILLGTAVLAIGALLQTTSYSVPQMLVGRIVAGLGNGMNTATAPPWQAETSKASWRGRLIVLEMILNIAGFSLSNWVTFGFSFLSGGASWRVPLAFQFIFIVILFVIVPWLPESPRWLVAKGRHEEAEIILADLEDTKTDDSYIQTELGEIKFAAEFEEAHTIPLRDLLRGRTGSNGTCVVRRFILGCTAQAMQQFSGINVTSYYLPTVLIQSVGFSNMMARLLAAVNSVQYLIFSFVGVRQVERWGRRKLLIVFITALLRYAALESYPYRTQVASASVAFFFLYYVFFGIGFQGVPWLYPAEINSLEMRTKGAALGTATNWIFNFVVVEITPIGIHNLGWRFYILWAVFNAGCIPVVYLFFPETAGRTLEDLDLYFREKHQVFVHRDKDAIISSRPMRYIERENELLEMRRGPSTTVAGWSGSISATRHQPDDRAENKTYGGDVPDEYREDV</sequence>
<feature type="transmembrane region" description="Helical" evidence="9">
    <location>
        <begin position="400"/>
        <end position="422"/>
    </location>
</feature>
<name>A0A3M7ELY3_HORWE</name>
<dbReference type="InterPro" id="IPR050360">
    <property type="entry name" value="MFS_Sugar_Transporters"/>
</dbReference>
<dbReference type="PROSITE" id="PS50850">
    <property type="entry name" value="MFS"/>
    <property type="match status" value="1"/>
</dbReference>
<evidence type="ECO:0000313" key="12">
    <source>
        <dbReference type="Proteomes" id="UP000281468"/>
    </source>
</evidence>
<evidence type="ECO:0000256" key="3">
    <source>
        <dbReference type="ARBA" id="ARBA00022448"/>
    </source>
</evidence>
<feature type="transmembrane region" description="Helical" evidence="9">
    <location>
        <begin position="428"/>
        <end position="449"/>
    </location>
</feature>
<dbReference type="NCBIfam" id="TIGR00879">
    <property type="entry name" value="SP"/>
    <property type="match status" value="1"/>
</dbReference>
<keyword evidence="6 9" id="KW-0472">Membrane</keyword>
<dbReference type="GO" id="GO:0005351">
    <property type="term" value="F:carbohydrate:proton symporter activity"/>
    <property type="evidence" value="ECO:0007669"/>
    <property type="project" value="TreeGrafter"/>
</dbReference>
<dbReference type="PROSITE" id="PS51257">
    <property type="entry name" value="PROKAR_LIPOPROTEIN"/>
    <property type="match status" value="1"/>
</dbReference>
<dbReference type="FunFam" id="1.20.1250.20:FF:000061">
    <property type="entry name" value="MFS sugar transporter"/>
    <property type="match status" value="1"/>
</dbReference>
<dbReference type="InterPro" id="IPR005828">
    <property type="entry name" value="MFS_sugar_transport-like"/>
</dbReference>
<dbReference type="InterPro" id="IPR020846">
    <property type="entry name" value="MFS_dom"/>
</dbReference>
<evidence type="ECO:0000256" key="4">
    <source>
        <dbReference type="ARBA" id="ARBA00022692"/>
    </source>
</evidence>
<dbReference type="Proteomes" id="UP000281468">
    <property type="component" value="Unassembled WGS sequence"/>
</dbReference>
<evidence type="ECO:0000256" key="1">
    <source>
        <dbReference type="ARBA" id="ARBA00004141"/>
    </source>
</evidence>
<evidence type="ECO:0000256" key="5">
    <source>
        <dbReference type="ARBA" id="ARBA00022989"/>
    </source>
</evidence>
<feature type="transmembrane region" description="Helical" evidence="9">
    <location>
        <begin position="151"/>
        <end position="172"/>
    </location>
</feature>
<dbReference type="Gene3D" id="1.20.1250.20">
    <property type="entry name" value="MFS general substrate transporter like domains"/>
    <property type="match status" value="1"/>
</dbReference>
<reference evidence="11 12" key="1">
    <citation type="journal article" date="2018" name="BMC Genomics">
        <title>Genomic evidence for intraspecific hybridization in a clonal and extremely halotolerant yeast.</title>
        <authorList>
            <person name="Gostincar C."/>
            <person name="Stajich J.E."/>
            <person name="Zupancic J."/>
            <person name="Zalar P."/>
            <person name="Gunde-Cimerman N."/>
        </authorList>
    </citation>
    <scope>NUCLEOTIDE SEQUENCE [LARGE SCALE GENOMIC DNA]</scope>
    <source>
        <strain evidence="11 12">EXF-171</strain>
    </source>
</reference>
<dbReference type="AlphaFoldDB" id="A0A3M7ELY3"/>
<feature type="domain" description="Major facilitator superfamily (MFS) profile" evidence="10">
    <location>
        <begin position="18"/>
        <end position="453"/>
    </location>
</feature>
<accession>A0A3M7ELY3</accession>
<dbReference type="PANTHER" id="PTHR48022">
    <property type="entry name" value="PLASTIDIC GLUCOSE TRANSPORTER 4"/>
    <property type="match status" value="1"/>
</dbReference>
<dbReference type="EMBL" id="QWIQ01000756">
    <property type="protein sequence ID" value="RMY77649.1"/>
    <property type="molecule type" value="Genomic_DNA"/>
</dbReference>
<evidence type="ECO:0000256" key="7">
    <source>
        <dbReference type="RuleBase" id="RU003346"/>
    </source>
</evidence>
<dbReference type="PRINTS" id="PR00171">
    <property type="entry name" value="SUGRTRNSPORT"/>
</dbReference>
<dbReference type="InterPro" id="IPR036259">
    <property type="entry name" value="MFS_trans_sf"/>
</dbReference>
<dbReference type="PANTHER" id="PTHR48022:SF26">
    <property type="entry name" value="MAJOR FACILITATOR SUPERFAMILY (MFS) PROFILE DOMAIN-CONTAINING PROTEIN-RELATED"/>
    <property type="match status" value="1"/>
</dbReference>
<evidence type="ECO:0000256" key="9">
    <source>
        <dbReference type="SAM" id="Phobius"/>
    </source>
</evidence>
<feature type="transmembrane region" description="Helical" evidence="9">
    <location>
        <begin position="63"/>
        <end position="83"/>
    </location>
</feature>
<proteinExistence type="inferred from homology"/>
<feature type="transmembrane region" description="Helical" evidence="9">
    <location>
        <begin position="12"/>
        <end position="31"/>
    </location>
</feature>
<evidence type="ECO:0000256" key="8">
    <source>
        <dbReference type="SAM" id="MobiDB-lite"/>
    </source>
</evidence>
<organism evidence="11 12">
    <name type="scientific">Hortaea werneckii</name>
    <name type="common">Black yeast</name>
    <name type="synonym">Cladosporium werneckii</name>
    <dbReference type="NCBI Taxonomy" id="91943"/>
    <lineage>
        <taxon>Eukaryota</taxon>
        <taxon>Fungi</taxon>
        <taxon>Dikarya</taxon>
        <taxon>Ascomycota</taxon>
        <taxon>Pezizomycotina</taxon>
        <taxon>Dothideomycetes</taxon>
        <taxon>Dothideomycetidae</taxon>
        <taxon>Mycosphaerellales</taxon>
        <taxon>Teratosphaeriaceae</taxon>
        <taxon>Hortaea</taxon>
    </lineage>
</organism>
<keyword evidence="4 9" id="KW-0812">Transmembrane</keyword>
<evidence type="ECO:0000259" key="10">
    <source>
        <dbReference type="PROSITE" id="PS50850"/>
    </source>
</evidence>
<dbReference type="Pfam" id="PF00083">
    <property type="entry name" value="Sugar_tr"/>
    <property type="match status" value="1"/>
</dbReference>
<comment type="caution">
    <text evidence="11">The sequence shown here is derived from an EMBL/GenBank/DDBJ whole genome shotgun (WGS) entry which is preliminary data.</text>
</comment>
<feature type="transmembrane region" description="Helical" evidence="9">
    <location>
        <begin position="179"/>
        <end position="198"/>
    </location>
</feature>
<dbReference type="GO" id="GO:0016020">
    <property type="term" value="C:membrane"/>
    <property type="evidence" value="ECO:0007669"/>
    <property type="project" value="UniProtKB-SubCell"/>
</dbReference>
<keyword evidence="5 9" id="KW-1133">Transmembrane helix</keyword>
<dbReference type="SUPFAM" id="SSF103473">
    <property type="entry name" value="MFS general substrate transporter"/>
    <property type="match status" value="1"/>
</dbReference>
<keyword evidence="3 7" id="KW-0813">Transport</keyword>
<feature type="region of interest" description="Disordered" evidence="8">
    <location>
        <begin position="502"/>
        <end position="540"/>
    </location>
</feature>
<feature type="compositionally biased region" description="Polar residues" evidence="8">
    <location>
        <begin position="502"/>
        <end position="516"/>
    </location>
</feature>
<feature type="transmembrane region" description="Helical" evidence="9">
    <location>
        <begin position="369"/>
        <end position="388"/>
    </location>
</feature>
<evidence type="ECO:0000256" key="6">
    <source>
        <dbReference type="ARBA" id="ARBA00023136"/>
    </source>
</evidence>
<protein>
    <recommendedName>
        <fullName evidence="10">Major facilitator superfamily (MFS) profile domain-containing protein</fullName>
    </recommendedName>
</protein>
<evidence type="ECO:0000313" key="11">
    <source>
        <dbReference type="EMBL" id="RMY77649.1"/>
    </source>
</evidence>
<dbReference type="InterPro" id="IPR003663">
    <property type="entry name" value="Sugar/inositol_transpt"/>
</dbReference>